<keyword evidence="3" id="KW-1185">Reference proteome</keyword>
<gene>
    <name evidence="2" type="ORF">G2W53_024727</name>
</gene>
<dbReference type="Proteomes" id="UP000634136">
    <property type="component" value="Unassembled WGS sequence"/>
</dbReference>
<dbReference type="AlphaFoldDB" id="A0A834TE18"/>
<accession>A0A834TE18</accession>
<sequence>MENEHREVENQTRVHEQRRNGENVSEVSWKYCNFDLQFSIKGRRRGDLFFRSSSISVFSSFTPSGLSSLVLTLTDTVVLSSISNLSADCSVDVKAFLDEIRRSLK</sequence>
<reference evidence="2" key="1">
    <citation type="submission" date="2020-09" db="EMBL/GenBank/DDBJ databases">
        <title>Genome-Enabled Discovery of Anthraquinone Biosynthesis in Senna tora.</title>
        <authorList>
            <person name="Kang S.-H."/>
            <person name="Pandey R.P."/>
            <person name="Lee C.-M."/>
            <person name="Sim J.-S."/>
            <person name="Jeong J.-T."/>
            <person name="Choi B.-S."/>
            <person name="Jung M."/>
            <person name="Ginzburg D."/>
            <person name="Zhao K."/>
            <person name="Won S.Y."/>
            <person name="Oh T.-J."/>
            <person name="Yu Y."/>
            <person name="Kim N.-H."/>
            <person name="Lee O.R."/>
            <person name="Lee T.-H."/>
            <person name="Bashyal P."/>
            <person name="Kim T.-S."/>
            <person name="Lee W.-H."/>
            <person name="Kawkins C."/>
            <person name="Kim C.-K."/>
            <person name="Kim J.S."/>
            <person name="Ahn B.O."/>
            <person name="Rhee S.Y."/>
            <person name="Sohng J.K."/>
        </authorList>
    </citation>
    <scope>NUCLEOTIDE SEQUENCE</scope>
    <source>
        <tissue evidence="2">Leaf</tissue>
    </source>
</reference>
<protein>
    <submittedName>
        <fullName evidence="2">Uncharacterized protein</fullName>
    </submittedName>
</protein>
<name>A0A834TE18_9FABA</name>
<comment type="caution">
    <text evidence="2">The sequence shown here is derived from an EMBL/GenBank/DDBJ whole genome shotgun (WGS) entry which is preliminary data.</text>
</comment>
<feature type="compositionally biased region" description="Basic and acidic residues" evidence="1">
    <location>
        <begin position="1"/>
        <end position="21"/>
    </location>
</feature>
<feature type="region of interest" description="Disordered" evidence="1">
    <location>
        <begin position="1"/>
        <end position="24"/>
    </location>
</feature>
<evidence type="ECO:0000256" key="1">
    <source>
        <dbReference type="SAM" id="MobiDB-lite"/>
    </source>
</evidence>
<proteinExistence type="predicted"/>
<organism evidence="2 3">
    <name type="scientific">Senna tora</name>
    <dbReference type="NCBI Taxonomy" id="362788"/>
    <lineage>
        <taxon>Eukaryota</taxon>
        <taxon>Viridiplantae</taxon>
        <taxon>Streptophyta</taxon>
        <taxon>Embryophyta</taxon>
        <taxon>Tracheophyta</taxon>
        <taxon>Spermatophyta</taxon>
        <taxon>Magnoliopsida</taxon>
        <taxon>eudicotyledons</taxon>
        <taxon>Gunneridae</taxon>
        <taxon>Pentapetalae</taxon>
        <taxon>rosids</taxon>
        <taxon>fabids</taxon>
        <taxon>Fabales</taxon>
        <taxon>Fabaceae</taxon>
        <taxon>Caesalpinioideae</taxon>
        <taxon>Cassia clade</taxon>
        <taxon>Senna</taxon>
    </lineage>
</organism>
<dbReference type="EMBL" id="JAAIUW010000008">
    <property type="protein sequence ID" value="KAF7819272.1"/>
    <property type="molecule type" value="Genomic_DNA"/>
</dbReference>
<evidence type="ECO:0000313" key="2">
    <source>
        <dbReference type="EMBL" id="KAF7819272.1"/>
    </source>
</evidence>
<evidence type="ECO:0000313" key="3">
    <source>
        <dbReference type="Proteomes" id="UP000634136"/>
    </source>
</evidence>